<proteinExistence type="predicted"/>
<gene>
    <name evidence="2" type="ORF">ACA1_157190</name>
</gene>
<dbReference type="KEGG" id="acan:ACA1_157190"/>
<name>L8H9S9_ACACF</name>
<feature type="region of interest" description="Disordered" evidence="1">
    <location>
        <begin position="153"/>
        <end position="233"/>
    </location>
</feature>
<feature type="region of interest" description="Disordered" evidence="1">
    <location>
        <begin position="1"/>
        <end position="125"/>
    </location>
</feature>
<dbReference type="GeneID" id="14922917"/>
<evidence type="ECO:0000313" key="2">
    <source>
        <dbReference type="EMBL" id="ELR21997.1"/>
    </source>
</evidence>
<evidence type="ECO:0000256" key="1">
    <source>
        <dbReference type="SAM" id="MobiDB-lite"/>
    </source>
</evidence>
<sequence>MLATQTNTTASTSRLARPGRGHCQAAGGGGRHRGRQLCQWSGGGQGRRVRDRAGWRPRPRLPGRCGRVRPGRPGGQALGPPRHVGQQLGRVHGRAAGRRDRGRRRPPPGGQLQGHPVGHPGRLHSSHLAVNYKGTLWGIQAASTVARFHCTNQHTNGRRVERGGRGTDEDGGQGAGSAGHPRQLGRAGRPDPSRAPLRHGRGGGPHRGLPGQPAGQLGDRPEHRTRRRLLDQY</sequence>
<feature type="compositionally biased region" description="Basic residues" evidence="1">
    <location>
        <begin position="47"/>
        <end position="70"/>
    </location>
</feature>
<dbReference type="EMBL" id="KB007890">
    <property type="protein sequence ID" value="ELR21997.1"/>
    <property type="molecule type" value="Genomic_DNA"/>
</dbReference>
<evidence type="ECO:0000313" key="3">
    <source>
        <dbReference type="Proteomes" id="UP000011083"/>
    </source>
</evidence>
<organism evidence="2 3">
    <name type="scientific">Acanthamoeba castellanii (strain ATCC 30010 / Neff)</name>
    <dbReference type="NCBI Taxonomy" id="1257118"/>
    <lineage>
        <taxon>Eukaryota</taxon>
        <taxon>Amoebozoa</taxon>
        <taxon>Discosea</taxon>
        <taxon>Longamoebia</taxon>
        <taxon>Centramoebida</taxon>
        <taxon>Acanthamoebidae</taxon>
        <taxon>Acanthamoeba</taxon>
    </lineage>
</organism>
<dbReference type="Proteomes" id="UP000011083">
    <property type="component" value="Unassembled WGS sequence"/>
</dbReference>
<feature type="compositionally biased region" description="Basic residues" evidence="1">
    <location>
        <begin position="91"/>
        <end position="106"/>
    </location>
</feature>
<feature type="compositionally biased region" description="Polar residues" evidence="1">
    <location>
        <begin position="1"/>
        <end position="14"/>
    </location>
</feature>
<dbReference type="AlphaFoldDB" id="L8H9S9"/>
<accession>L8H9S9</accession>
<dbReference type="RefSeq" id="XP_004348450.1">
    <property type="nucleotide sequence ID" value="XM_004348400.1"/>
</dbReference>
<reference evidence="2 3" key="1">
    <citation type="journal article" date="2013" name="Genome Biol.">
        <title>Genome of Acanthamoeba castellanii highlights extensive lateral gene transfer and early evolution of tyrosine kinase signaling.</title>
        <authorList>
            <person name="Clarke M."/>
            <person name="Lohan A.J."/>
            <person name="Liu B."/>
            <person name="Lagkouvardos I."/>
            <person name="Roy S."/>
            <person name="Zafar N."/>
            <person name="Bertelli C."/>
            <person name="Schilde C."/>
            <person name="Kianianmomeni A."/>
            <person name="Burglin T.R."/>
            <person name="Frech C."/>
            <person name="Turcotte B."/>
            <person name="Kopec K.O."/>
            <person name="Synnott J.M."/>
            <person name="Choo C."/>
            <person name="Paponov I."/>
            <person name="Finkler A."/>
            <person name="Soon Heng Tan C."/>
            <person name="Hutchins A.P."/>
            <person name="Weinmeier T."/>
            <person name="Rattei T."/>
            <person name="Chu J.S."/>
            <person name="Gimenez G."/>
            <person name="Irimia M."/>
            <person name="Rigden D.J."/>
            <person name="Fitzpatrick D.A."/>
            <person name="Lorenzo-Morales J."/>
            <person name="Bateman A."/>
            <person name="Chiu C.H."/>
            <person name="Tang P."/>
            <person name="Hegemann P."/>
            <person name="Fromm H."/>
            <person name="Raoult D."/>
            <person name="Greub G."/>
            <person name="Miranda-Saavedra D."/>
            <person name="Chen N."/>
            <person name="Nash P."/>
            <person name="Ginger M.L."/>
            <person name="Horn M."/>
            <person name="Schaap P."/>
            <person name="Caler L."/>
            <person name="Loftus B."/>
        </authorList>
    </citation>
    <scope>NUCLEOTIDE SEQUENCE [LARGE SCALE GENOMIC DNA]</scope>
    <source>
        <strain evidence="2 3">Neff</strain>
    </source>
</reference>
<protein>
    <submittedName>
        <fullName evidence="2">Uncharacterized protein</fullName>
    </submittedName>
</protein>
<feature type="compositionally biased region" description="Basic and acidic residues" evidence="1">
    <location>
        <begin position="158"/>
        <end position="168"/>
    </location>
</feature>
<dbReference type="VEuPathDB" id="AmoebaDB:ACA1_157190"/>
<keyword evidence="3" id="KW-1185">Reference proteome</keyword>